<keyword evidence="1" id="KW-0175">Coiled coil</keyword>
<dbReference type="AlphaFoldDB" id="A0AA39CJF4"/>
<evidence type="ECO:0000313" key="4">
    <source>
        <dbReference type="Proteomes" id="UP001172673"/>
    </source>
</evidence>
<feature type="region of interest" description="Disordered" evidence="2">
    <location>
        <begin position="404"/>
        <end position="435"/>
    </location>
</feature>
<evidence type="ECO:0000313" key="3">
    <source>
        <dbReference type="EMBL" id="KAJ9610487.1"/>
    </source>
</evidence>
<evidence type="ECO:0000256" key="2">
    <source>
        <dbReference type="SAM" id="MobiDB-lite"/>
    </source>
</evidence>
<feature type="coiled-coil region" evidence="1">
    <location>
        <begin position="181"/>
        <end position="285"/>
    </location>
</feature>
<name>A0AA39CJF4_9EURO</name>
<dbReference type="SUPFAM" id="SSF57997">
    <property type="entry name" value="Tropomyosin"/>
    <property type="match status" value="1"/>
</dbReference>
<proteinExistence type="predicted"/>
<dbReference type="Gene3D" id="1.10.287.1490">
    <property type="match status" value="1"/>
</dbReference>
<accession>A0AA39CJF4</accession>
<dbReference type="EMBL" id="JAPDRK010000007">
    <property type="protein sequence ID" value="KAJ9610487.1"/>
    <property type="molecule type" value="Genomic_DNA"/>
</dbReference>
<feature type="compositionally biased region" description="Basic residues" evidence="2">
    <location>
        <begin position="404"/>
        <end position="416"/>
    </location>
</feature>
<comment type="caution">
    <text evidence="3">The sequence shown here is derived from an EMBL/GenBank/DDBJ whole genome shotgun (WGS) entry which is preliminary data.</text>
</comment>
<feature type="coiled-coil region" evidence="1">
    <location>
        <begin position="82"/>
        <end position="109"/>
    </location>
</feature>
<evidence type="ECO:0000256" key="1">
    <source>
        <dbReference type="SAM" id="Coils"/>
    </source>
</evidence>
<organism evidence="3 4">
    <name type="scientific">Cladophialophora chaetospira</name>
    <dbReference type="NCBI Taxonomy" id="386627"/>
    <lineage>
        <taxon>Eukaryota</taxon>
        <taxon>Fungi</taxon>
        <taxon>Dikarya</taxon>
        <taxon>Ascomycota</taxon>
        <taxon>Pezizomycotina</taxon>
        <taxon>Eurotiomycetes</taxon>
        <taxon>Chaetothyriomycetidae</taxon>
        <taxon>Chaetothyriales</taxon>
        <taxon>Herpotrichiellaceae</taxon>
        <taxon>Cladophialophora</taxon>
    </lineage>
</organism>
<dbReference type="Proteomes" id="UP001172673">
    <property type="component" value="Unassembled WGS sequence"/>
</dbReference>
<gene>
    <name evidence="3" type="ORF">H2200_005264</name>
</gene>
<keyword evidence="4" id="KW-1185">Reference proteome</keyword>
<protein>
    <submittedName>
        <fullName evidence="3">Uncharacterized protein</fullName>
    </submittedName>
</protein>
<feature type="compositionally biased region" description="Polar residues" evidence="2">
    <location>
        <begin position="420"/>
        <end position="435"/>
    </location>
</feature>
<sequence length="435" mass="49964">MYYVWNPDLVLHILDPEFEQLPCQGLIRSADADELRCTRYRSDKSEVKARQLLATLSQGSPFDVSSDQLRTLARLCLCAKHRKDEETVYQELERRLEEARRLYSNFEEANTRFNTFREDICNELGINIFQSDAFLLRRIQKLNTKISSREQDITGLKAKLKAEQNSRKMVDSDMKCCKMTMKSLDSRYNELEMKLKDSESTVVQREQSLEQFKLKGLQLQGSLESAEAQVHLLQETCECAEAKAHQQEAEVNRLKSESAEKEMSSQELKSSIANLQAQLQETKTLETTVQCRVKELQEAISQTEAQAWTSQQSTARREEQLTSTEQRLSEQIRIFTTLHEQNFSAGEKLATTTLELQKCQNQLVNATTTITQLANAALQRCIDEERGRADTDASKTWKVRMQHFHQKRSSASRQRHEHSSTNTAIPTPTISSPDV</sequence>
<reference evidence="3" key="1">
    <citation type="submission" date="2022-10" db="EMBL/GenBank/DDBJ databases">
        <title>Culturing micro-colonial fungi from biological soil crusts in the Mojave desert and describing Neophaeococcomyces mojavensis, and introducing the new genera and species Taxawa tesnikishii.</title>
        <authorList>
            <person name="Kurbessoian T."/>
            <person name="Stajich J.E."/>
        </authorList>
    </citation>
    <scope>NUCLEOTIDE SEQUENCE</scope>
    <source>
        <strain evidence="3">TK_41</strain>
    </source>
</reference>